<gene>
    <name evidence="7" type="ORF">EM808_23660</name>
</gene>
<evidence type="ECO:0000256" key="1">
    <source>
        <dbReference type="ARBA" id="ARBA00022714"/>
    </source>
</evidence>
<evidence type="ECO:0000313" key="8">
    <source>
        <dbReference type="Proteomes" id="UP000288024"/>
    </source>
</evidence>
<organism evidence="7 8">
    <name type="scientific">Niallia taxi</name>
    <dbReference type="NCBI Taxonomy" id="2499688"/>
    <lineage>
        <taxon>Bacteria</taxon>
        <taxon>Bacillati</taxon>
        <taxon>Bacillota</taxon>
        <taxon>Bacilli</taxon>
        <taxon>Bacillales</taxon>
        <taxon>Bacillaceae</taxon>
        <taxon>Niallia</taxon>
    </lineage>
</organism>
<keyword evidence="5" id="KW-0411">Iron-sulfur</keyword>
<dbReference type="InterPro" id="IPR051452">
    <property type="entry name" value="Diverse_Oxidoreductases"/>
</dbReference>
<dbReference type="Pfam" id="PF01799">
    <property type="entry name" value="Fer2_2"/>
    <property type="match status" value="1"/>
</dbReference>
<dbReference type="InterPro" id="IPR012675">
    <property type="entry name" value="Beta-grasp_dom_sf"/>
</dbReference>
<dbReference type="Gene3D" id="3.10.20.30">
    <property type="match status" value="1"/>
</dbReference>
<feature type="domain" description="2Fe-2S ferredoxin-type" evidence="6">
    <location>
        <begin position="16"/>
        <end position="92"/>
    </location>
</feature>
<reference evidence="7 8" key="1">
    <citation type="submission" date="2019-01" db="EMBL/GenBank/DDBJ databases">
        <title>Bacillus sp. M5HDSG1-1, whole genome shotgun sequence.</title>
        <authorList>
            <person name="Tuo L."/>
        </authorList>
    </citation>
    <scope>NUCLEOTIDE SEQUENCE [LARGE SCALE GENOMIC DNA]</scope>
    <source>
        <strain evidence="7 8">M5HDSG1-1</strain>
    </source>
</reference>
<keyword evidence="3" id="KW-0560">Oxidoreductase</keyword>
<name>A0A3S2WZJ2_9BACI</name>
<dbReference type="Proteomes" id="UP000288024">
    <property type="component" value="Unassembled WGS sequence"/>
</dbReference>
<dbReference type="PANTHER" id="PTHR44379">
    <property type="entry name" value="OXIDOREDUCTASE WITH IRON-SULFUR SUBUNIT"/>
    <property type="match status" value="1"/>
</dbReference>
<dbReference type="PROSITE" id="PS51085">
    <property type="entry name" value="2FE2S_FER_2"/>
    <property type="match status" value="1"/>
</dbReference>
<keyword evidence="1" id="KW-0001">2Fe-2S</keyword>
<dbReference type="InterPro" id="IPR001041">
    <property type="entry name" value="2Fe-2S_ferredoxin-type"/>
</dbReference>
<sequence length="167" mass="18373">MDGRKLFMKEQLKAEKRIKFHVNGQLVDIAVPATYRLVDILRQELSLTGTKVSCEVGRCGACSVILDGKLVNSCLVMAYQLEDTDIQTIESVSTEALHPIQEAFLQGGALQCGYCTPGMIMALKSLLAEEQQPTREEVLQGLSGNLCRCTGYEGILRAVDILHNTQK</sequence>
<evidence type="ECO:0000256" key="5">
    <source>
        <dbReference type="ARBA" id="ARBA00023014"/>
    </source>
</evidence>
<dbReference type="InterPro" id="IPR002888">
    <property type="entry name" value="2Fe-2S-bd"/>
</dbReference>
<dbReference type="InterPro" id="IPR036010">
    <property type="entry name" value="2Fe-2S_ferredoxin-like_sf"/>
</dbReference>
<dbReference type="SUPFAM" id="SSF54292">
    <property type="entry name" value="2Fe-2S ferredoxin-like"/>
    <property type="match status" value="1"/>
</dbReference>
<accession>A0A3S2WZJ2</accession>
<evidence type="ECO:0000256" key="4">
    <source>
        <dbReference type="ARBA" id="ARBA00023004"/>
    </source>
</evidence>
<evidence type="ECO:0000256" key="2">
    <source>
        <dbReference type="ARBA" id="ARBA00022723"/>
    </source>
</evidence>
<dbReference type="Pfam" id="PF00111">
    <property type="entry name" value="Fer2"/>
    <property type="match status" value="1"/>
</dbReference>
<keyword evidence="4" id="KW-0408">Iron</keyword>
<comment type="caution">
    <text evidence="7">The sequence shown here is derived from an EMBL/GenBank/DDBJ whole genome shotgun (WGS) entry which is preliminary data.</text>
</comment>
<dbReference type="PROSITE" id="PS00197">
    <property type="entry name" value="2FE2S_FER_1"/>
    <property type="match status" value="1"/>
</dbReference>
<keyword evidence="2" id="KW-0479">Metal-binding</keyword>
<evidence type="ECO:0000259" key="6">
    <source>
        <dbReference type="PROSITE" id="PS51085"/>
    </source>
</evidence>
<dbReference type="GO" id="GO:0016491">
    <property type="term" value="F:oxidoreductase activity"/>
    <property type="evidence" value="ECO:0007669"/>
    <property type="project" value="UniProtKB-KW"/>
</dbReference>
<protein>
    <submittedName>
        <fullName evidence="7">(2Fe-2S)-binding protein</fullName>
    </submittedName>
</protein>
<proteinExistence type="predicted"/>
<dbReference type="InterPro" id="IPR036884">
    <property type="entry name" value="2Fe-2S-bd_dom_sf"/>
</dbReference>
<dbReference type="EMBL" id="RZTZ01000015">
    <property type="protein sequence ID" value="RVT57749.1"/>
    <property type="molecule type" value="Genomic_DNA"/>
</dbReference>
<keyword evidence="8" id="KW-1185">Reference proteome</keyword>
<dbReference type="GO" id="GO:0046872">
    <property type="term" value="F:metal ion binding"/>
    <property type="evidence" value="ECO:0007669"/>
    <property type="project" value="UniProtKB-KW"/>
</dbReference>
<evidence type="ECO:0000256" key="3">
    <source>
        <dbReference type="ARBA" id="ARBA00023002"/>
    </source>
</evidence>
<dbReference type="InterPro" id="IPR006058">
    <property type="entry name" value="2Fe2S_fd_BS"/>
</dbReference>
<dbReference type="Gene3D" id="1.10.150.120">
    <property type="entry name" value="[2Fe-2S]-binding domain"/>
    <property type="match status" value="1"/>
</dbReference>
<dbReference type="SUPFAM" id="SSF47741">
    <property type="entry name" value="CO dehydrogenase ISP C-domain like"/>
    <property type="match status" value="1"/>
</dbReference>
<dbReference type="PANTHER" id="PTHR44379:SF7">
    <property type="entry name" value="XANTHINE DEHYDROGENASE SUBUNIT E-RELATED"/>
    <property type="match status" value="1"/>
</dbReference>
<dbReference type="GO" id="GO:0051537">
    <property type="term" value="F:2 iron, 2 sulfur cluster binding"/>
    <property type="evidence" value="ECO:0007669"/>
    <property type="project" value="UniProtKB-KW"/>
</dbReference>
<evidence type="ECO:0000313" key="7">
    <source>
        <dbReference type="EMBL" id="RVT57749.1"/>
    </source>
</evidence>
<dbReference type="AlphaFoldDB" id="A0A3S2WZJ2"/>